<dbReference type="RefSeq" id="WP_067717236.1">
    <property type="nucleotide sequence ID" value="NZ_LPVJ01000051.1"/>
</dbReference>
<accession>A0A101XPY8</accession>
<name>A0A101XPY8_9BACL</name>
<organism evidence="2 3">
    <name type="scientific">Ferroacidibacillus organovorans</name>
    <dbReference type="NCBI Taxonomy" id="1765683"/>
    <lineage>
        <taxon>Bacteria</taxon>
        <taxon>Bacillati</taxon>
        <taxon>Bacillota</taxon>
        <taxon>Bacilli</taxon>
        <taxon>Bacillales</taxon>
        <taxon>Alicyclobacillaceae</taxon>
        <taxon>Ferroacidibacillus</taxon>
    </lineage>
</organism>
<dbReference type="SUPFAM" id="SSF46689">
    <property type="entry name" value="Homeodomain-like"/>
    <property type="match status" value="1"/>
</dbReference>
<proteinExistence type="predicted"/>
<dbReference type="Proteomes" id="UP000053557">
    <property type="component" value="Unassembled WGS sequence"/>
</dbReference>
<dbReference type="InterPro" id="IPR025736">
    <property type="entry name" value="PucR_C-HTH_dom"/>
</dbReference>
<sequence>MSYIRELERVFAGRLSIRNEPPEAFQAEPFDEMVHGCTVRDQRCFAWVEQGKRHYVTYPVSNLTKTEEALLYLLLTNRHEEMVEKPRWQEEIHAALREAPEPFPRAIRIEDEVEETPVPWSWPVHLVGVRPHDAPKENTRQELQSALNSLAEASSGELYVTYDQALVVCVLPVHADEDAQGPKETAEALVDGLASESFIDARAVYSGAVRSLPELLLTLRRMLFVAMTAEALTPELRVLTVQGLGVYELLFGLRPHLRQAYAAHTITPSVTMTLGAELEQTVMTFVACDLNMSETARKLYLHRNSLLYRIERIRELTGYDVRRFADAVTVWAALLLRKL</sequence>
<comment type="caution">
    <text evidence="2">The sequence shown here is derived from an EMBL/GenBank/DDBJ whole genome shotgun (WGS) entry which is preliminary data.</text>
</comment>
<keyword evidence="3" id="KW-1185">Reference proteome</keyword>
<gene>
    <name evidence="2" type="ORF">ATW55_02990</name>
</gene>
<dbReference type="OrthoDB" id="9792148at2"/>
<evidence type="ECO:0000259" key="1">
    <source>
        <dbReference type="Pfam" id="PF13556"/>
    </source>
</evidence>
<dbReference type="EMBL" id="LPVJ01000051">
    <property type="protein sequence ID" value="KUO95443.1"/>
    <property type="molecule type" value="Genomic_DNA"/>
</dbReference>
<evidence type="ECO:0000313" key="3">
    <source>
        <dbReference type="Proteomes" id="UP000053557"/>
    </source>
</evidence>
<dbReference type="PANTHER" id="PTHR33744">
    <property type="entry name" value="CARBOHYDRATE DIACID REGULATOR"/>
    <property type="match status" value="1"/>
</dbReference>
<dbReference type="AlphaFoldDB" id="A0A101XPY8"/>
<feature type="domain" description="PucR C-terminal helix-turn-helix" evidence="1">
    <location>
        <begin position="280"/>
        <end position="335"/>
    </location>
</feature>
<dbReference type="PANTHER" id="PTHR33744:SF15">
    <property type="entry name" value="CARBOHYDRATE DIACID REGULATOR"/>
    <property type="match status" value="1"/>
</dbReference>
<dbReference type="InterPro" id="IPR009057">
    <property type="entry name" value="Homeodomain-like_sf"/>
</dbReference>
<protein>
    <recommendedName>
        <fullName evidence="1">PucR C-terminal helix-turn-helix domain-containing protein</fullName>
    </recommendedName>
</protein>
<dbReference type="InterPro" id="IPR042070">
    <property type="entry name" value="PucR_C-HTH_sf"/>
</dbReference>
<reference evidence="2 3" key="1">
    <citation type="submission" date="2015-12" db="EMBL/GenBank/DDBJ databases">
        <title>Draft genome sequence of Acidibacillus ferrooxidans ITV001, isolated from a chalcopyrite acid mine drainage site in Brazil.</title>
        <authorList>
            <person name="Dall'Agnol H."/>
            <person name="Nancucheo I."/>
            <person name="Johnson B."/>
            <person name="Oliveira R."/>
            <person name="Leite L."/>
            <person name="Pylro V."/>
            <person name="Nunes G.L."/>
            <person name="Tzotzos G."/>
            <person name="Fernandes G.R."/>
            <person name="Dutra J."/>
            <person name="Orellana S.C."/>
            <person name="Oliveira G."/>
        </authorList>
    </citation>
    <scope>NUCLEOTIDE SEQUENCE [LARGE SCALE GENOMIC DNA]</scope>
    <source>
        <strain evidence="3">ITV01</strain>
    </source>
</reference>
<dbReference type="InterPro" id="IPR051448">
    <property type="entry name" value="CdaR-like_regulators"/>
</dbReference>
<dbReference type="Pfam" id="PF13556">
    <property type="entry name" value="HTH_30"/>
    <property type="match status" value="1"/>
</dbReference>
<evidence type="ECO:0000313" key="2">
    <source>
        <dbReference type="EMBL" id="KUO95443.1"/>
    </source>
</evidence>
<dbReference type="Gene3D" id="1.10.10.2840">
    <property type="entry name" value="PucR C-terminal helix-turn-helix domain"/>
    <property type="match status" value="1"/>
</dbReference>